<dbReference type="InterPro" id="IPR009081">
    <property type="entry name" value="PP-bd_ACP"/>
</dbReference>
<dbReference type="SUPFAM" id="SSF51735">
    <property type="entry name" value="NAD(P)-binding Rossmann-fold domains"/>
    <property type="match status" value="1"/>
</dbReference>
<dbReference type="SUPFAM" id="SSF56801">
    <property type="entry name" value="Acetyl-CoA synthetase-like"/>
    <property type="match status" value="1"/>
</dbReference>
<dbReference type="PANTHER" id="PTHR44845:SF6">
    <property type="entry name" value="BETA-ALANINE-ACTIVATING ENZYME"/>
    <property type="match status" value="1"/>
</dbReference>
<dbReference type="Pfam" id="PF23562">
    <property type="entry name" value="AMP-binding_C_3"/>
    <property type="match status" value="1"/>
</dbReference>
<dbReference type="InterPro" id="IPR042099">
    <property type="entry name" value="ANL_N_sf"/>
</dbReference>
<dbReference type="InterPro" id="IPR036291">
    <property type="entry name" value="NAD(P)-bd_dom_sf"/>
</dbReference>
<dbReference type="Gene3D" id="3.40.50.12780">
    <property type="entry name" value="N-terminal domain of ligase-like"/>
    <property type="match status" value="1"/>
</dbReference>
<name>A0A8S2HFB3_9BILA</name>
<gene>
    <name evidence="6" type="ORF">OVA965_LOCUS7296</name>
    <name evidence="7" type="ORF">TMI583_LOCUS7294</name>
</gene>
<evidence type="ECO:0000256" key="1">
    <source>
        <dbReference type="ARBA" id="ARBA00022450"/>
    </source>
</evidence>
<dbReference type="InterPro" id="IPR013120">
    <property type="entry name" value="FAR_NAD-bd"/>
</dbReference>
<dbReference type="InterPro" id="IPR036736">
    <property type="entry name" value="ACP-like_sf"/>
</dbReference>
<keyword evidence="1" id="KW-0596">Phosphopantetheine</keyword>
<feature type="domain" description="Carrier" evidence="4">
    <location>
        <begin position="598"/>
        <end position="646"/>
    </location>
</feature>
<evidence type="ECO:0000259" key="4">
    <source>
        <dbReference type="Pfam" id="PF00550"/>
    </source>
</evidence>
<reference evidence="7" key="1">
    <citation type="submission" date="2021-02" db="EMBL/GenBank/DDBJ databases">
        <authorList>
            <person name="Nowell W R."/>
        </authorList>
    </citation>
    <scope>NUCLEOTIDE SEQUENCE</scope>
</reference>
<dbReference type="AlphaFoldDB" id="A0A8S2HFB3"/>
<dbReference type="EMBL" id="CAJNOK010002303">
    <property type="protein sequence ID" value="CAF0854099.1"/>
    <property type="molecule type" value="Genomic_DNA"/>
</dbReference>
<dbReference type="Gene3D" id="1.10.1200.10">
    <property type="entry name" value="ACP-like"/>
    <property type="match status" value="1"/>
</dbReference>
<comment type="caution">
    <text evidence="7">The sequence shown here is derived from an EMBL/GenBank/DDBJ whole genome shotgun (WGS) entry which is preliminary data.</text>
</comment>
<feature type="domain" description="AMP-dependent synthetase/ligase" evidence="3">
    <location>
        <begin position="47"/>
        <end position="365"/>
    </location>
</feature>
<proteinExistence type="predicted"/>
<dbReference type="Proteomes" id="UP000682733">
    <property type="component" value="Unassembled WGS sequence"/>
</dbReference>
<dbReference type="Pfam" id="PF00550">
    <property type="entry name" value="PP-binding"/>
    <property type="match status" value="1"/>
</dbReference>
<evidence type="ECO:0000313" key="8">
    <source>
        <dbReference type="Proteomes" id="UP000682733"/>
    </source>
</evidence>
<evidence type="ECO:0000259" key="3">
    <source>
        <dbReference type="Pfam" id="PF00501"/>
    </source>
</evidence>
<dbReference type="Gene3D" id="3.40.50.720">
    <property type="entry name" value="NAD(P)-binding Rossmann-like Domain"/>
    <property type="match status" value="1"/>
</dbReference>
<protein>
    <submittedName>
        <fullName evidence="7">Uncharacterized protein</fullName>
    </submittedName>
</protein>
<dbReference type="PANTHER" id="PTHR44845">
    <property type="entry name" value="CARRIER DOMAIN-CONTAINING PROTEIN"/>
    <property type="match status" value="1"/>
</dbReference>
<dbReference type="SUPFAM" id="SSF47336">
    <property type="entry name" value="ACP-like"/>
    <property type="match status" value="1"/>
</dbReference>
<organism evidence="7 8">
    <name type="scientific">Didymodactylos carnosus</name>
    <dbReference type="NCBI Taxonomy" id="1234261"/>
    <lineage>
        <taxon>Eukaryota</taxon>
        <taxon>Metazoa</taxon>
        <taxon>Spiralia</taxon>
        <taxon>Gnathifera</taxon>
        <taxon>Rotifera</taxon>
        <taxon>Eurotatoria</taxon>
        <taxon>Bdelloidea</taxon>
        <taxon>Philodinida</taxon>
        <taxon>Philodinidae</taxon>
        <taxon>Didymodactylos</taxon>
    </lineage>
</organism>
<dbReference type="Proteomes" id="UP000677228">
    <property type="component" value="Unassembled WGS sequence"/>
</dbReference>
<sequence length="1063" mass="122831">MNTNARILTVASIIYLNLSFEHTSERVYMNLTDNQPYTAAGDLLTYQSQERPTKSCLLYPNPSNSAEYLSATYAQVYQFTTRLSRRFLSQYFNDNPPSTSTVICILSNCTTECFLTIYALLKLPNVIIFLLSTRNSKTAIEYLINETQAKYVFTTKDYLKTLPLIATLKIIEFDNGVHIDELQELAIVGDKENLRSQQLDEIQMIFHSSGSTAYPKPVRLTNRYFFNMYYFTSSVNKDWYTENDVVLAWGALYHIFAFWTSVTVWQVGGCYALPLTKVYPPTPKELVLNINQQITKMITVPVLLEQLVNEINSQSKPNFESLKKMIFVMYGGASCPDNICQMLVDNGVHLISIYGSTETGISLIRNFSLPSKQWKWMSILPIRKPFVRLVGNDNEKELIHLPNDPFLTVKISNRPDGSYSTGDILIEDPPGSGYYLVLGRKDDTLVHINGEKTNPKPIENLMNSNMLVKKCVVIGHQRICNCLLIELNWSQVGDYDFQEIEQQLWFTCEQANQFVPSHSRIMKEMMKILPMNKHLPVTDKGNIMRNKAVVEFQTITDKMYQKFLNINDANNHSHLFQQWTYETLKTYLKSNIQHFNEIDSYQSLFDNYGFDSLSALQLRHQICKDIVEVEQNFLYEYSSIDKIVRELLVKLEGSYNKQNKGDDPYHCKWMEHIIEEYEKIIQQEPPSSGENTEAIMKRVFLITGANGSLGSWIVHDLLKQSSVDKVYCLLRGTDVRRFYQTFEQRYDEQILRDNKQRFHILISMDLSQEHLGQTSQIFEELQHNVTDIIHSAWKMNFNFNVQDFEYDCIRGVYNLLKLAKTTSSKRFHFISSIASAGNSKNDVREEPLPRQSDLPLLGQGYGQSKYIGEHLCWIAMKQWGILVDVYRVGQISGDTEYGIWNTSEMIPLIICGGGGQLGQMPDSGQPISWIPVNIVSNCIVDIALQSYSHDKNVHHLLNPHTIEWSQFLNELSQIGLKFQIISMEKWLQIILQNTSTDNPLMKISSYLESSSNIRMAHYETKKTTDRTKYFKQCPQIDQKLIRKYLNYWNKIGFLKNGYEPSEQ</sequence>
<accession>A0A8S2HFB3</accession>
<feature type="domain" description="Thioester reductase (TE)" evidence="5">
    <location>
        <begin position="702"/>
        <end position="939"/>
    </location>
</feature>
<dbReference type="Pfam" id="PF07993">
    <property type="entry name" value="NAD_binding_4"/>
    <property type="match status" value="1"/>
</dbReference>
<dbReference type="InterPro" id="IPR000873">
    <property type="entry name" value="AMP-dep_synth/lig_dom"/>
</dbReference>
<evidence type="ECO:0000313" key="7">
    <source>
        <dbReference type="EMBL" id="CAF3639273.1"/>
    </source>
</evidence>
<evidence type="ECO:0000256" key="2">
    <source>
        <dbReference type="ARBA" id="ARBA00022553"/>
    </source>
</evidence>
<evidence type="ECO:0000313" key="6">
    <source>
        <dbReference type="EMBL" id="CAF0854099.1"/>
    </source>
</evidence>
<dbReference type="Pfam" id="PF00501">
    <property type="entry name" value="AMP-binding"/>
    <property type="match status" value="1"/>
</dbReference>
<keyword evidence="2" id="KW-0597">Phosphoprotein</keyword>
<dbReference type="EMBL" id="CAJOBA010002304">
    <property type="protein sequence ID" value="CAF3639273.1"/>
    <property type="molecule type" value="Genomic_DNA"/>
</dbReference>
<evidence type="ECO:0000259" key="5">
    <source>
        <dbReference type="Pfam" id="PF07993"/>
    </source>
</evidence>